<reference evidence="9 10" key="1">
    <citation type="submission" date="2020-08" db="EMBL/GenBank/DDBJ databases">
        <title>Genomic Encyclopedia of Type Strains, Phase IV (KMG-IV): sequencing the most valuable type-strain genomes for metagenomic binning, comparative biology and taxonomic classification.</title>
        <authorList>
            <person name="Goeker M."/>
        </authorList>
    </citation>
    <scope>NUCLEOTIDE SEQUENCE [LARGE SCALE GENOMIC DNA]</scope>
    <source>
        <strain evidence="9 10">DSM 103526</strain>
    </source>
</reference>
<evidence type="ECO:0000256" key="1">
    <source>
        <dbReference type="ARBA" id="ARBA00022475"/>
    </source>
</evidence>
<gene>
    <name evidence="9" type="ORF">HNQ80_001022</name>
</gene>
<dbReference type="Pfam" id="PF04647">
    <property type="entry name" value="AgrB"/>
    <property type="match status" value="1"/>
</dbReference>
<feature type="transmembrane region" description="Helical" evidence="8">
    <location>
        <begin position="167"/>
        <end position="182"/>
    </location>
</feature>
<keyword evidence="7 8" id="KW-0472">Membrane</keyword>
<keyword evidence="3" id="KW-0645">Protease</keyword>
<keyword evidence="6 8" id="KW-1133">Transmembrane helix</keyword>
<dbReference type="AlphaFoldDB" id="A0A841KNC3"/>
<dbReference type="GO" id="GO:0016020">
    <property type="term" value="C:membrane"/>
    <property type="evidence" value="ECO:0007669"/>
    <property type="project" value="InterPro"/>
</dbReference>
<keyword evidence="10" id="KW-1185">Reference proteome</keyword>
<evidence type="ECO:0000256" key="6">
    <source>
        <dbReference type="ARBA" id="ARBA00022989"/>
    </source>
</evidence>
<evidence type="ECO:0000256" key="7">
    <source>
        <dbReference type="ARBA" id="ARBA00023136"/>
    </source>
</evidence>
<dbReference type="GO" id="GO:0008233">
    <property type="term" value="F:peptidase activity"/>
    <property type="evidence" value="ECO:0007669"/>
    <property type="project" value="UniProtKB-KW"/>
</dbReference>
<dbReference type="InterPro" id="IPR006741">
    <property type="entry name" value="AgrB"/>
</dbReference>
<dbReference type="GO" id="GO:0006508">
    <property type="term" value="P:proteolysis"/>
    <property type="evidence" value="ECO:0007669"/>
    <property type="project" value="UniProtKB-KW"/>
</dbReference>
<protein>
    <submittedName>
        <fullName evidence="9">Accessory gene regulator protein AgrB</fullName>
    </submittedName>
</protein>
<evidence type="ECO:0000256" key="4">
    <source>
        <dbReference type="ARBA" id="ARBA00022692"/>
    </source>
</evidence>
<keyword evidence="1" id="KW-1003">Cell membrane</keyword>
<evidence type="ECO:0000313" key="9">
    <source>
        <dbReference type="EMBL" id="MBB6214937.1"/>
    </source>
</evidence>
<evidence type="ECO:0000256" key="2">
    <source>
        <dbReference type="ARBA" id="ARBA00022654"/>
    </source>
</evidence>
<accession>A0A841KNC3</accession>
<evidence type="ECO:0000256" key="8">
    <source>
        <dbReference type="SAM" id="Phobius"/>
    </source>
</evidence>
<feature type="transmembrane region" description="Helical" evidence="8">
    <location>
        <begin position="145"/>
        <end position="161"/>
    </location>
</feature>
<evidence type="ECO:0000256" key="5">
    <source>
        <dbReference type="ARBA" id="ARBA00022801"/>
    </source>
</evidence>
<organism evidence="9 10">
    <name type="scientific">Anaerosolibacter carboniphilus</name>
    <dbReference type="NCBI Taxonomy" id="1417629"/>
    <lineage>
        <taxon>Bacteria</taxon>
        <taxon>Bacillati</taxon>
        <taxon>Bacillota</taxon>
        <taxon>Clostridia</taxon>
        <taxon>Peptostreptococcales</taxon>
        <taxon>Thermotaleaceae</taxon>
        <taxon>Anaerosolibacter</taxon>
    </lineage>
</organism>
<name>A0A841KNC3_9FIRM</name>
<feature type="transmembrane region" description="Helical" evidence="8">
    <location>
        <begin position="79"/>
        <end position="98"/>
    </location>
</feature>
<evidence type="ECO:0000256" key="3">
    <source>
        <dbReference type="ARBA" id="ARBA00022670"/>
    </source>
</evidence>
<keyword evidence="2" id="KW-0673">Quorum sensing</keyword>
<dbReference type="GO" id="GO:0009372">
    <property type="term" value="P:quorum sensing"/>
    <property type="evidence" value="ECO:0007669"/>
    <property type="project" value="UniProtKB-KW"/>
</dbReference>
<dbReference type="EMBL" id="JACHEN010000004">
    <property type="protein sequence ID" value="MBB6214937.1"/>
    <property type="molecule type" value="Genomic_DNA"/>
</dbReference>
<comment type="caution">
    <text evidence="9">The sequence shown here is derived from an EMBL/GenBank/DDBJ whole genome shotgun (WGS) entry which is preliminary data.</text>
</comment>
<proteinExistence type="predicted"/>
<sequence>MGNVKLSDYLPEKYRGGYSDESIERIIQFGKVTSFEKIKWVGISVLLTIPIHTWDLTLAFVFTYMLLRRCFGGFHFQNKNLCFAVTVGFTVLFSFLSAKIQLDTINIILIYVFAFATIKTQGVVANPKRPIKPSLEAKLLRHGKVTILLIMIIQIVLYRYGRIDVSNAILFGIIAAFANLYIKNE</sequence>
<feature type="transmembrane region" description="Helical" evidence="8">
    <location>
        <begin position="40"/>
        <end position="67"/>
    </location>
</feature>
<keyword evidence="5" id="KW-0378">Hydrolase</keyword>
<feature type="transmembrane region" description="Helical" evidence="8">
    <location>
        <begin position="104"/>
        <end position="124"/>
    </location>
</feature>
<keyword evidence="4 8" id="KW-0812">Transmembrane</keyword>
<evidence type="ECO:0000313" key="10">
    <source>
        <dbReference type="Proteomes" id="UP000579281"/>
    </source>
</evidence>
<dbReference type="Proteomes" id="UP000579281">
    <property type="component" value="Unassembled WGS sequence"/>
</dbReference>
<dbReference type="RefSeq" id="WP_184308771.1">
    <property type="nucleotide sequence ID" value="NZ_JACHEN010000004.1"/>
</dbReference>